<evidence type="ECO:0000256" key="1">
    <source>
        <dbReference type="SAM" id="MobiDB-lite"/>
    </source>
</evidence>
<organism evidence="2">
    <name type="scientific">Oryza punctata</name>
    <name type="common">Red rice</name>
    <dbReference type="NCBI Taxonomy" id="4537"/>
    <lineage>
        <taxon>Eukaryota</taxon>
        <taxon>Viridiplantae</taxon>
        <taxon>Streptophyta</taxon>
        <taxon>Embryophyta</taxon>
        <taxon>Tracheophyta</taxon>
        <taxon>Spermatophyta</taxon>
        <taxon>Magnoliopsida</taxon>
        <taxon>Liliopsida</taxon>
        <taxon>Poales</taxon>
        <taxon>Poaceae</taxon>
        <taxon>BOP clade</taxon>
        <taxon>Oryzoideae</taxon>
        <taxon>Oryzeae</taxon>
        <taxon>Oryzinae</taxon>
        <taxon>Oryza</taxon>
    </lineage>
</organism>
<sequence length="73" mass="7399">MTSLANMQSLPMQTKTNTSPASMQCAMAIHQHLTIERGAAASELRDPRSSGGGDGEGGGSGGYSTQATADEGK</sequence>
<evidence type="ECO:0000313" key="2">
    <source>
        <dbReference type="EnsemblPlants" id="OPUNC02G30970.1"/>
    </source>
</evidence>
<protein>
    <submittedName>
        <fullName evidence="2">Uncharacterized protein</fullName>
    </submittedName>
</protein>
<name>A0A0E0K5K5_ORYPU</name>
<proteinExistence type="predicted"/>
<feature type="region of interest" description="Disordered" evidence="1">
    <location>
        <begin position="1"/>
        <end position="21"/>
    </location>
</feature>
<dbReference type="Gramene" id="OPUNC02G30970.1">
    <property type="protein sequence ID" value="OPUNC02G30970.1"/>
    <property type="gene ID" value="OPUNC02G30970"/>
</dbReference>
<feature type="compositionally biased region" description="Gly residues" evidence="1">
    <location>
        <begin position="50"/>
        <end position="62"/>
    </location>
</feature>
<dbReference type="AlphaFoldDB" id="A0A0E0K5K5"/>
<evidence type="ECO:0000313" key="3">
    <source>
        <dbReference type="Proteomes" id="UP000026962"/>
    </source>
</evidence>
<dbReference type="HOGENOM" id="CLU_2709071_0_0_1"/>
<keyword evidence="3" id="KW-1185">Reference proteome</keyword>
<accession>A0A0E0K5K5</accession>
<dbReference type="EnsemblPlants" id="OPUNC02G30970.1">
    <property type="protein sequence ID" value="OPUNC02G30970.1"/>
    <property type="gene ID" value="OPUNC02G30970"/>
</dbReference>
<feature type="region of interest" description="Disordered" evidence="1">
    <location>
        <begin position="36"/>
        <end position="73"/>
    </location>
</feature>
<reference evidence="2" key="2">
    <citation type="submission" date="2018-05" db="EMBL/GenBank/DDBJ databases">
        <title>OpunRS2 (Oryza punctata Reference Sequence Version 2).</title>
        <authorList>
            <person name="Zhang J."/>
            <person name="Kudrna D."/>
            <person name="Lee S."/>
            <person name="Talag J."/>
            <person name="Welchert J."/>
            <person name="Wing R.A."/>
        </authorList>
    </citation>
    <scope>NUCLEOTIDE SEQUENCE [LARGE SCALE GENOMIC DNA]</scope>
</reference>
<reference evidence="2" key="1">
    <citation type="submission" date="2015-04" db="UniProtKB">
        <authorList>
            <consortium name="EnsemblPlants"/>
        </authorList>
    </citation>
    <scope>IDENTIFICATION</scope>
</reference>
<dbReference type="Proteomes" id="UP000026962">
    <property type="component" value="Chromosome 2"/>
</dbReference>